<dbReference type="InterPro" id="IPR023214">
    <property type="entry name" value="HAD_sf"/>
</dbReference>
<evidence type="ECO:0000256" key="6">
    <source>
        <dbReference type="SAM" id="Phobius"/>
    </source>
</evidence>
<keyword evidence="4 6" id="KW-1133">Transmembrane helix</keyword>
<evidence type="ECO:0000256" key="5">
    <source>
        <dbReference type="ARBA" id="ARBA00023136"/>
    </source>
</evidence>
<feature type="transmembrane region" description="Helical" evidence="6">
    <location>
        <begin position="246"/>
        <end position="272"/>
    </location>
</feature>
<feature type="transmembrane region" description="Helical" evidence="6">
    <location>
        <begin position="696"/>
        <end position="714"/>
    </location>
</feature>
<dbReference type="InterPro" id="IPR023298">
    <property type="entry name" value="ATPase_P-typ_TM_dom_sf"/>
</dbReference>
<gene>
    <name evidence="8" type="ORF">UFOPK2683_00019</name>
    <name evidence="9" type="ORF">UFOPK3605_01324</name>
    <name evidence="10" type="ORF">UFOPK3897_00653</name>
    <name evidence="11" type="ORF">UFOPK4121_00416</name>
</gene>
<dbReference type="PRINTS" id="PR00119">
    <property type="entry name" value="CATATPASE"/>
</dbReference>
<feature type="transmembrane region" description="Helical" evidence="6">
    <location>
        <begin position="721"/>
        <end position="741"/>
    </location>
</feature>
<dbReference type="EMBL" id="CAEZYK010000001">
    <property type="protein sequence ID" value="CAB4711515.1"/>
    <property type="molecule type" value="Genomic_DNA"/>
</dbReference>
<dbReference type="GO" id="GO:0016020">
    <property type="term" value="C:membrane"/>
    <property type="evidence" value="ECO:0007669"/>
    <property type="project" value="UniProtKB-SubCell"/>
</dbReference>
<feature type="transmembrane region" description="Helical" evidence="6">
    <location>
        <begin position="217"/>
        <end position="234"/>
    </location>
</feature>
<feature type="domain" description="P-type ATPase A" evidence="7">
    <location>
        <begin position="101"/>
        <end position="197"/>
    </location>
</feature>
<evidence type="ECO:0000256" key="3">
    <source>
        <dbReference type="ARBA" id="ARBA00022967"/>
    </source>
</evidence>
<dbReference type="GO" id="GO:0016887">
    <property type="term" value="F:ATP hydrolysis activity"/>
    <property type="evidence" value="ECO:0007669"/>
    <property type="project" value="InterPro"/>
</dbReference>
<evidence type="ECO:0000256" key="2">
    <source>
        <dbReference type="ARBA" id="ARBA00022692"/>
    </source>
</evidence>
<feature type="transmembrane region" description="Helical" evidence="6">
    <location>
        <begin position="70"/>
        <end position="88"/>
    </location>
</feature>
<reference evidence="8" key="1">
    <citation type="submission" date="2020-05" db="EMBL/GenBank/DDBJ databases">
        <authorList>
            <person name="Chiriac C."/>
            <person name="Salcher M."/>
            <person name="Ghai R."/>
            <person name="Kavagutti S V."/>
        </authorList>
    </citation>
    <scope>NUCLEOTIDE SEQUENCE</scope>
</reference>
<dbReference type="SUPFAM" id="SSF81653">
    <property type="entry name" value="Calcium ATPase, transduction domain A"/>
    <property type="match status" value="1"/>
</dbReference>
<dbReference type="InterPro" id="IPR023299">
    <property type="entry name" value="ATPase_P-typ_cyto_dom_N"/>
</dbReference>
<dbReference type="InterPro" id="IPR008250">
    <property type="entry name" value="ATPase_P-typ_transduc_dom_A_sf"/>
</dbReference>
<dbReference type="Gene3D" id="3.40.1110.10">
    <property type="entry name" value="Calcium-transporting ATPase, cytoplasmic domain N"/>
    <property type="match status" value="1"/>
</dbReference>
<dbReference type="SUPFAM" id="SSF81665">
    <property type="entry name" value="Calcium ATPase, transmembrane domain M"/>
    <property type="match status" value="1"/>
</dbReference>
<keyword evidence="3" id="KW-1278">Translocase</keyword>
<dbReference type="EMBL" id="CAFBOF010000009">
    <property type="protein sequence ID" value="CAB4973516.1"/>
    <property type="molecule type" value="Genomic_DNA"/>
</dbReference>
<dbReference type="Gene3D" id="1.20.1110.10">
    <property type="entry name" value="Calcium-transporting ATPase, transmembrane domain"/>
    <property type="match status" value="1"/>
</dbReference>
<proteinExistence type="predicted"/>
<evidence type="ECO:0000313" key="9">
    <source>
        <dbReference type="EMBL" id="CAB4914334.1"/>
    </source>
</evidence>
<evidence type="ECO:0000313" key="8">
    <source>
        <dbReference type="EMBL" id="CAB4711515.1"/>
    </source>
</evidence>
<evidence type="ECO:0000256" key="1">
    <source>
        <dbReference type="ARBA" id="ARBA00004141"/>
    </source>
</evidence>
<sequence length="788" mass="83998">MADVATNTPDTGLTSEQARDRLARGLGNDSGQRSSRSLSEILRANIFTRFNAILATMLVIILVVGQIQDATFGLILIFNSLIGITQEVRAKRTLDRLAVLNAPLARVKRDNETQDIAVEDVVLDDLLELRTGDQISADAVVRSVAGLEVDESLLTGESDPVAKAPGDTVMSGSFVNAGAGIAQATGVGANSYASRLAVEARRFKLVQSEIVSSINRLLRWIQFLLIPISALLLWRQLASNSLDEALVGVVAGVIGMVPEGLVLLTSLAFGIATVTLARKKVLVQELPAVEVLARVDTVCFDKTGTLTEGEITFSSIETLSDLSDAAIRTALAALADDVNANATFKAISAACPTPDWVRSSTIAFSSDRKWSAAEFVDHGSWVFGAPEMVITDTTNDARKKADVLAARGDRVLLLASSTSALDSTDAAQLPADLIPVALVVFVEKIRSDAAETLKYFSDQGVDLKVISGDNPRTVAAVARRVGFTDVTDAFDARNLPEDESAIANVLDKYSVFGRVTPHQKRAMVAALQSRGHVVAMTGDGVNDALALKDADLGVAMGSGAAATRAVAQLVLLDSKFSTLPGVMAEGRRVIANIERAANLFVTKTVYAVFIALVVVLTAWRYPFLPRHLTIISTFTIGIPGFFLALGPNTRRYIPGLLDRVMRFCIPAGVVAGAAALTTYAMAYYEESLSLKESRTAAALVLVMIGLWVLVILTRPLNLWKGALVGSMAGGVAIVVLVPPLSDFYALEPPGWRMMGIGVLIAVGAIGAIEIGWRASRRWPKKFLNRSAD</sequence>
<dbReference type="Pfam" id="PF00702">
    <property type="entry name" value="Hydrolase"/>
    <property type="match status" value="1"/>
</dbReference>
<evidence type="ECO:0000256" key="4">
    <source>
        <dbReference type="ARBA" id="ARBA00022989"/>
    </source>
</evidence>
<feature type="transmembrane region" description="Helical" evidence="6">
    <location>
        <begin position="597"/>
        <end position="621"/>
    </location>
</feature>
<evidence type="ECO:0000259" key="7">
    <source>
        <dbReference type="Pfam" id="PF00122"/>
    </source>
</evidence>
<dbReference type="InterPro" id="IPR044492">
    <property type="entry name" value="P_typ_ATPase_HD_dom"/>
</dbReference>
<accession>A0A6J6QR86</accession>
<name>A0A6J6QR86_9ZZZZ</name>
<dbReference type="AlphaFoldDB" id="A0A6J6QR86"/>
<feature type="transmembrane region" description="Helical" evidence="6">
    <location>
        <begin position="753"/>
        <end position="772"/>
    </location>
</feature>
<evidence type="ECO:0000313" key="10">
    <source>
        <dbReference type="EMBL" id="CAB4973516.1"/>
    </source>
</evidence>
<keyword evidence="5 6" id="KW-0472">Membrane</keyword>
<dbReference type="EMBL" id="CAFBMM010000084">
    <property type="protein sequence ID" value="CAB4914334.1"/>
    <property type="molecule type" value="Genomic_DNA"/>
</dbReference>
<dbReference type="SFLD" id="SFLDF00027">
    <property type="entry name" value="p-type_atpase"/>
    <property type="match status" value="1"/>
</dbReference>
<dbReference type="NCBIfam" id="TIGR01494">
    <property type="entry name" value="ATPase_P-type"/>
    <property type="match status" value="2"/>
</dbReference>
<dbReference type="InterPro" id="IPR059000">
    <property type="entry name" value="ATPase_P-type_domA"/>
</dbReference>
<evidence type="ECO:0000313" key="11">
    <source>
        <dbReference type="EMBL" id="CAB5016990.1"/>
    </source>
</evidence>
<dbReference type="SFLD" id="SFLDG00002">
    <property type="entry name" value="C1.7:_P-type_atpase_like"/>
    <property type="match status" value="1"/>
</dbReference>
<dbReference type="Gene3D" id="3.40.50.1000">
    <property type="entry name" value="HAD superfamily/HAD-like"/>
    <property type="match status" value="1"/>
</dbReference>
<dbReference type="Pfam" id="PF00122">
    <property type="entry name" value="E1-E2_ATPase"/>
    <property type="match status" value="1"/>
</dbReference>
<protein>
    <submittedName>
        <fullName evidence="8">Unannotated protein</fullName>
    </submittedName>
</protein>
<dbReference type="SUPFAM" id="SSF56784">
    <property type="entry name" value="HAD-like"/>
    <property type="match status" value="1"/>
</dbReference>
<dbReference type="PRINTS" id="PR00120">
    <property type="entry name" value="HATPASE"/>
</dbReference>
<dbReference type="GO" id="GO:0005524">
    <property type="term" value="F:ATP binding"/>
    <property type="evidence" value="ECO:0007669"/>
    <property type="project" value="InterPro"/>
</dbReference>
<feature type="transmembrane region" description="Helical" evidence="6">
    <location>
        <begin position="660"/>
        <end position="684"/>
    </location>
</feature>
<comment type="subcellular location">
    <subcellularLocation>
        <location evidence="1">Membrane</location>
        <topology evidence="1">Multi-pass membrane protein</topology>
    </subcellularLocation>
</comment>
<dbReference type="SFLD" id="SFLDS00003">
    <property type="entry name" value="Haloacid_Dehalogenase"/>
    <property type="match status" value="1"/>
</dbReference>
<feature type="transmembrane region" description="Helical" evidence="6">
    <location>
        <begin position="627"/>
        <end position="648"/>
    </location>
</feature>
<dbReference type="Gene3D" id="2.70.150.10">
    <property type="entry name" value="Calcium-transporting ATPase, cytoplasmic transduction domain A"/>
    <property type="match status" value="1"/>
</dbReference>
<dbReference type="InterPro" id="IPR036412">
    <property type="entry name" value="HAD-like_sf"/>
</dbReference>
<dbReference type="InterPro" id="IPR018303">
    <property type="entry name" value="ATPase_P-typ_P_site"/>
</dbReference>
<keyword evidence="2 6" id="KW-0812">Transmembrane</keyword>
<organism evidence="8">
    <name type="scientific">freshwater metagenome</name>
    <dbReference type="NCBI Taxonomy" id="449393"/>
    <lineage>
        <taxon>unclassified sequences</taxon>
        <taxon>metagenomes</taxon>
        <taxon>ecological metagenomes</taxon>
    </lineage>
</organism>
<dbReference type="PROSITE" id="PS00154">
    <property type="entry name" value="ATPASE_E1_E2"/>
    <property type="match status" value="1"/>
</dbReference>
<dbReference type="PANTHER" id="PTHR42861">
    <property type="entry name" value="CALCIUM-TRANSPORTING ATPASE"/>
    <property type="match status" value="1"/>
</dbReference>
<dbReference type="EMBL" id="CAFBPQ010000007">
    <property type="protein sequence ID" value="CAB5016990.1"/>
    <property type="molecule type" value="Genomic_DNA"/>
</dbReference>
<dbReference type="InterPro" id="IPR001757">
    <property type="entry name" value="P_typ_ATPase"/>
</dbReference>